<dbReference type="GO" id="GO:0005524">
    <property type="term" value="F:ATP binding"/>
    <property type="evidence" value="ECO:0007669"/>
    <property type="project" value="UniProtKB-KW"/>
</dbReference>
<dbReference type="PANTHER" id="PTHR11638:SF18">
    <property type="entry name" value="HEAT SHOCK PROTEIN 104"/>
    <property type="match status" value="1"/>
</dbReference>
<dbReference type="CDD" id="cd00009">
    <property type="entry name" value="AAA"/>
    <property type="match status" value="1"/>
</dbReference>
<evidence type="ECO:0000259" key="6">
    <source>
        <dbReference type="PROSITE" id="PS51903"/>
    </source>
</evidence>
<dbReference type="Pfam" id="PF02861">
    <property type="entry name" value="Clp_N"/>
    <property type="match status" value="1"/>
</dbReference>
<dbReference type="InterPro" id="IPR019489">
    <property type="entry name" value="Clp_ATPase_C"/>
</dbReference>
<dbReference type="PRINTS" id="PR00300">
    <property type="entry name" value="CLPPROTEASEA"/>
</dbReference>
<dbReference type="InterPro" id="IPR001270">
    <property type="entry name" value="ClpA/B"/>
</dbReference>
<dbReference type="Proteomes" id="UP000614200">
    <property type="component" value="Unassembled WGS sequence"/>
</dbReference>
<dbReference type="InterPro" id="IPR004176">
    <property type="entry name" value="Clp_R_N"/>
</dbReference>
<dbReference type="InterPro" id="IPR041546">
    <property type="entry name" value="ClpA/ClpB_AAA_lid"/>
</dbReference>
<dbReference type="SMART" id="SM00382">
    <property type="entry name" value="AAA"/>
    <property type="match status" value="2"/>
</dbReference>
<keyword evidence="8" id="KW-1185">Reference proteome</keyword>
<gene>
    <name evidence="7" type="ORF">ISU02_22855</name>
</gene>
<keyword evidence="3 7" id="KW-0067">ATP-binding</keyword>
<evidence type="ECO:0000256" key="2">
    <source>
        <dbReference type="ARBA" id="ARBA00022741"/>
    </source>
</evidence>
<reference evidence="7 8" key="1">
    <citation type="submission" date="2020-11" db="EMBL/GenBank/DDBJ databases">
        <title>Fusibacter basophilias sp. nov.</title>
        <authorList>
            <person name="Qiu D."/>
        </authorList>
    </citation>
    <scope>NUCLEOTIDE SEQUENCE [LARGE SCALE GENOMIC DNA]</scope>
    <source>
        <strain evidence="7 8">Q10-2</strain>
    </source>
</reference>
<dbReference type="EMBL" id="JADKNH010000024">
    <property type="protein sequence ID" value="MBF4695949.1"/>
    <property type="molecule type" value="Genomic_DNA"/>
</dbReference>
<dbReference type="InterPro" id="IPR036628">
    <property type="entry name" value="Clp_N_dom_sf"/>
</dbReference>
<keyword evidence="7" id="KW-0378">Hydrolase</keyword>
<dbReference type="CDD" id="cd19499">
    <property type="entry name" value="RecA-like_ClpB_Hsp104-like"/>
    <property type="match status" value="1"/>
</dbReference>
<dbReference type="Gene3D" id="3.40.50.300">
    <property type="entry name" value="P-loop containing nucleotide triphosphate hydrolases"/>
    <property type="match status" value="2"/>
</dbReference>
<dbReference type="SMART" id="SM01086">
    <property type="entry name" value="ClpB_D2-small"/>
    <property type="match status" value="1"/>
</dbReference>
<protein>
    <submittedName>
        <fullName evidence="7">ATP-dependent Clp protease ATP-binding subunit</fullName>
    </submittedName>
</protein>
<keyword evidence="1 5" id="KW-0677">Repeat</keyword>
<evidence type="ECO:0000256" key="4">
    <source>
        <dbReference type="ARBA" id="ARBA00023186"/>
    </source>
</evidence>
<dbReference type="PANTHER" id="PTHR11638">
    <property type="entry name" value="ATP-DEPENDENT CLP PROTEASE"/>
    <property type="match status" value="1"/>
</dbReference>
<dbReference type="Pfam" id="PF00004">
    <property type="entry name" value="AAA"/>
    <property type="match status" value="1"/>
</dbReference>
<dbReference type="SUPFAM" id="SSF81923">
    <property type="entry name" value="Double Clp-N motif"/>
    <property type="match status" value="1"/>
</dbReference>
<evidence type="ECO:0000313" key="8">
    <source>
        <dbReference type="Proteomes" id="UP000614200"/>
    </source>
</evidence>
<dbReference type="GO" id="GO:0008233">
    <property type="term" value="F:peptidase activity"/>
    <property type="evidence" value="ECO:0007669"/>
    <property type="project" value="UniProtKB-KW"/>
</dbReference>
<dbReference type="Pfam" id="PF10431">
    <property type="entry name" value="ClpB_D2-small"/>
    <property type="match status" value="1"/>
</dbReference>
<name>A0ABR9ZZS2_9FIRM</name>
<dbReference type="GO" id="GO:0006508">
    <property type="term" value="P:proteolysis"/>
    <property type="evidence" value="ECO:0007669"/>
    <property type="project" value="UniProtKB-KW"/>
</dbReference>
<evidence type="ECO:0000256" key="1">
    <source>
        <dbReference type="ARBA" id="ARBA00022737"/>
    </source>
</evidence>
<accession>A0ABR9ZZS2</accession>
<dbReference type="InterPro" id="IPR050130">
    <property type="entry name" value="ClpA_ClpB"/>
</dbReference>
<dbReference type="InterPro" id="IPR003593">
    <property type="entry name" value="AAA+_ATPase"/>
</dbReference>
<dbReference type="Gene3D" id="4.10.860.10">
    <property type="entry name" value="UVR domain"/>
    <property type="match status" value="1"/>
</dbReference>
<dbReference type="PROSITE" id="PS51903">
    <property type="entry name" value="CLP_R"/>
    <property type="match status" value="1"/>
</dbReference>
<dbReference type="Gene3D" id="1.10.8.60">
    <property type="match status" value="2"/>
</dbReference>
<evidence type="ECO:0000256" key="3">
    <source>
        <dbReference type="ARBA" id="ARBA00022840"/>
    </source>
</evidence>
<evidence type="ECO:0000313" key="7">
    <source>
        <dbReference type="EMBL" id="MBF4695949.1"/>
    </source>
</evidence>
<sequence>MFKYNFDENANDVINFAFAEARDLGHRFVGTEHLILGLSIIKNSKVHTVFDYYKITTDDLRLELIKRIGKGDYNAGIEDYTPRAKACIERSYQYSLETNSDEIMPEHILMSIMQDKYAIGYKVLTALSLDVQKMLLNILDAPAEKVGPKIIKGNKALNYQVKLVDFEEAYDTQVPNVINRVGINLTEIAKDSPYQEIIGREREINRLIQILSRKTKNNPCILGEPGVGKTALVHGLANRIASGRVPEGLKDKEVILINISYLVSGTMFRGQFEERFNELLKVLKEEHKYIAFFDELHNLIGAGATGEKSLDAMGMLKPLLTTGEIQMIGATTFSDFQKYLETDEAMMRRLIPLKIEEPTKEESYTILQQTKHQYENHHDLIISNEAIDAAIRLSQRYITDRRLPDKAIDIIDEACSKKRIESLKTIEILDELKYRLQMLKEHKEEAILEMDFENASKLQTEEKRILSHIEKNEKAKHLMQARKLTVDVADIEQAVSEWTNIPVTKLQIHEKENLRLLEKRLSEMVLGQEQAINMISNALKRSRLGIKDARKPVGTFLFVGPTGVGKTELAKSIADVFYGDVNNLIKFDMSEYMEKYSVSKLIGSPPGYEGNKEGGLLTNAVKKMPYSVIVFDEVEKADFEVLNILLSIMDEGQLKDGRGKQVDFKNTLLILTSNLGVEELSIKTVGFGGNTSKSIAEEKIRAAAKNFFKPEFINRIDEIIVFNALELNEITRIVEKELVLFKSLMQEQGIQIHFDSEVSKLIAETNFDEKYGARPIKRAVDRLIKDKIADLMLNEEEIEAIEITVEDSDLKFSVN</sequence>
<comment type="caution">
    <text evidence="7">The sequence shown here is derived from an EMBL/GenBank/DDBJ whole genome shotgun (WGS) entry which is preliminary data.</text>
</comment>
<dbReference type="Pfam" id="PF07724">
    <property type="entry name" value="AAA_2"/>
    <property type="match status" value="1"/>
</dbReference>
<dbReference type="RefSeq" id="WP_194704185.1">
    <property type="nucleotide sequence ID" value="NZ_JADKNH010000024.1"/>
</dbReference>
<keyword evidence="4" id="KW-0143">Chaperone</keyword>
<dbReference type="InterPro" id="IPR027417">
    <property type="entry name" value="P-loop_NTPase"/>
</dbReference>
<proteinExistence type="predicted"/>
<dbReference type="Gene3D" id="1.10.1780.10">
    <property type="entry name" value="Clp, N-terminal domain"/>
    <property type="match status" value="1"/>
</dbReference>
<evidence type="ECO:0000256" key="5">
    <source>
        <dbReference type="PROSITE-ProRule" id="PRU01251"/>
    </source>
</evidence>
<dbReference type="SUPFAM" id="SSF52540">
    <property type="entry name" value="P-loop containing nucleoside triphosphate hydrolases"/>
    <property type="match status" value="2"/>
</dbReference>
<dbReference type="InterPro" id="IPR003959">
    <property type="entry name" value="ATPase_AAA_core"/>
</dbReference>
<keyword evidence="7" id="KW-0645">Protease</keyword>
<keyword evidence="2" id="KW-0547">Nucleotide-binding</keyword>
<organism evidence="7 8">
    <name type="scientific">Fusibacter ferrireducens</name>
    <dbReference type="NCBI Taxonomy" id="2785058"/>
    <lineage>
        <taxon>Bacteria</taxon>
        <taxon>Bacillati</taxon>
        <taxon>Bacillota</taxon>
        <taxon>Clostridia</taxon>
        <taxon>Eubacteriales</taxon>
        <taxon>Eubacteriales Family XII. Incertae Sedis</taxon>
        <taxon>Fusibacter</taxon>
    </lineage>
</organism>
<dbReference type="Pfam" id="PF17871">
    <property type="entry name" value="AAA_lid_9"/>
    <property type="match status" value="1"/>
</dbReference>
<feature type="domain" description="Clp R" evidence="6">
    <location>
        <begin position="1"/>
        <end position="145"/>
    </location>
</feature>